<gene>
    <name evidence="2" type="ORF">KSB_05330</name>
</gene>
<comment type="caution">
    <text evidence="2">The sequence shown here is derived from an EMBL/GenBank/DDBJ whole genome shotgun (WGS) entry which is preliminary data.</text>
</comment>
<sequence>MMNMQESTAVTIARAHINAWSHQDWEKTRELVAPNVHVVATSTQSMLPGGEASGIDNYMERLIKTVQFIEPGSVQVISAIGDERNALVLETLRIGLGPGGTMVTLARASLYLLDESKKIIEERDEFCVLSH</sequence>
<name>A0ABQ3UH76_9CHLR</name>
<evidence type="ECO:0000259" key="1">
    <source>
        <dbReference type="Pfam" id="PF12680"/>
    </source>
</evidence>
<reference evidence="2 3" key="1">
    <citation type="journal article" date="2021" name="Int. J. Syst. Evol. Microbiol.">
        <title>Reticulibacter mediterranei gen. nov., sp. nov., within the new family Reticulibacteraceae fam. nov., and Ktedonospora formicarum gen. nov., sp. nov., Ktedonobacter robiniae sp. nov., Dictyobacter formicarum sp. nov. and Dictyobacter arantiisoli sp. nov., belonging to the class Ktedonobacteria.</title>
        <authorList>
            <person name="Yabe S."/>
            <person name="Zheng Y."/>
            <person name="Wang C.M."/>
            <person name="Sakai Y."/>
            <person name="Abe K."/>
            <person name="Yokota A."/>
            <person name="Donadio S."/>
            <person name="Cavaletti L."/>
            <person name="Monciardini P."/>
        </authorList>
    </citation>
    <scope>NUCLEOTIDE SEQUENCE [LARGE SCALE GENOMIC DNA]</scope>
    <source>
        <strain evidence="2 3">SOSP1-30</strain>
    </source>
</reference>
<dbReference type="SUPFAM" id="SSF54427">
    <property type="entry name" value="NTF2-like"/>
    <property type="match status" value="1"/>
</dbReference>
<dbReference type="Gene3D" id="3.10.450.50">
    <property type="match status" value="1"/>
</dbReference>
<evidence type="ECO:0000313" key="3">
    <source>
        <dbReference type="Proteomes" id="UP000654345"/>
    </source>
</evidence>
<dbReference type="Proteomes" id="UP000654345">
    <property type="component" value="Unassembled WGS sequence"/>
</dbReference>
<dbReference type="Pfam" id="PF12680">
    <property type="entry name" value="SnoaL_2"/>
    <property type="match status" value="1"/>
</dbReference>
<dbReference type="InterPro" id="IPR037401">
    <property type="entry name" value="SnoaL-like"/>
</dbReference>
<protein>
    <recommendedName>
        <fullName evidence="1">SnoaL-like domain-containing protein</fullName>
    </recommendedName>
</protein>
<feature type="domain" description="SnoaL-like" evidence="1">
    <location>
        <begin position="13"/>
        <end position="121"/>
    </location>
</feature>
<organism evidence="2 3">
    <name type="scientific">Ktedonobacter robiniae</name>
    <dbReference type="NCBI Taxonomy" id="2778365"/>
    <lineage>
        <taxon>Bacteria</taxon>
        <taxon>Bacillati</taxon>
        <taxon>Chloroflexota</taxon>
        <taxon>Ktedonobacteria</taxon>
        <taxon>Ktedonobacterales</taxon>
        <taxon>Ktedonobacteraceae</taxon>
        <taxon>Ktedonobacter</taxon>
    </lineage>
</organism>
<proteinExistence type="predicted"/>
<evidence type="ECO:0000313" key="2">
    <source>
        <dbReference type="EMBL" id="GHO52058.1"/>
    </source>
</evidence>
<accession>A0ABQ3UH76</accession>
<keyword evidence="3" id="KW-1185">Reference proteome</keyword>
<dbReference type="InterPro" id="IPR032710">
    <property type="entry name" value="NTF2-like_dom_sf"/>
</dbReference>
<dbReference type="EMBL" id="BNJG01000001">
    <property type="protein sequence ID" value="GHO52058.1"/>
    <property type="molecule type" value="Genomic_DNA"/>
</dbReference>